<dbReference type="AlphaFoldDB" id="A0A6S6S690"/>
<dbReference type="UniPathway" id="UPA00035">
    <property type="reaction ID" value="UER00041"/>
</dbReference>
<evidence type="ECO:0000256" key="9">
    <source>
        <dbReference type="HAMAP-Rule" id="MF_00211"/>
    </source>
</evidence>
<dbReference type="GO" id="GO:0000287">
    <property type="term" value="F:magnesium ion binding"/>
    <property type="evidence" value="ECO:0007669"/>
    <property type="project" value="UniProtKB-UniRule"/>
</dbReference>
<keyword evidence="9" id="KW-0460">Magnesium</keyword>
<feature type="binding site" evidence="9">
    <location>
        <position position="67"/>
    </location>
    <ligand>
        <name>anthranilate</name>
        <dbReference type="ChEBI" id="CHEBI:16567"/>
        <label>1</label>
    </ligand>
</feature>
<feature type="domain" description="Glycosyl transferase family 3" evidence="10">
    <location>
        <begin position="60"/>
        <end position="311"/>
    </location>
</feature>
<keyword evidence="6 9" id="KW-0057">Aromatic amino acid biosynthesis</keyword>
<feature type="binding site" evidence="9">
    <location>
        <position position="213"/>
    </location>
    <ligand>
        <name>Mg(2+)</name>
        <dbReference type="ChEBI" id="CHEBI:18420"/>
        <label>2</label>
    </ligand>
</feature>
<dbReference type="InterPro" id="IPR005940">
    <property type="entry name" value="Anthranilate_Pribosyl_Tfrase"/>
</dbReference>
<keyword evidence="3 9" id="KW-0328">Glycosyltransferase</keyword>
<name>A0A6S6S690_9BACT</name>
<dbReference type="NCBIfam" id="TIGR01245">
    <property type="entry name" value="trpD"/>
    <property type="match status" value="1"/>
</dbReference>
<feature type="domain" description="Glycosyl transferase family 3 N-terminal" evidence="11">
    <location>
        <begin position="8"/>
        <end position="49"/>
    </location>
</feature>
<comment type="function">
    <text evidence="9">Catalyzes the transfer of the phosphoribosyl group of 5-phosphorylribose-1-pyrophosphate (PRPP) to anthranilate to yield N-(5'-phosphoribosyl)-anthranilate (PRA).</text>
</comment>
<protein>
    <recommendedName>
        <fullName evidence="9">Anthranilate phosphoribosyltransferase</fullName>
        <ecNumber evidence="9">2.4.2.18</ecNumber>
    </recommendedName>
</protein>
<evidence type="ECO:0000256" key="6">
    <source>
        <dbReference type="ARBA" id="ARBA00023141"/>
    </source>
</evidence>
<dbReference type="PANTHER" id="PTHR43285">
    <property type="entry name" value="ANTHRANILATE PHOSPHORIBOSYLTRANSFERASE"/>
    <property type="match status" value="1"/>
</dbReference>
<comment type="catalytic activity">
    <reaction evidence="7 9">
        <text>N-(5-phospho-beta-D-ribosyl)anthranilate + diphosphate = 5-phospho-alpha-D-ribose 1-diphosphate + anthranilate</text>
        <dbReference type="Rhea" id="RHEA:11768"/>
        <dbReference type="ChEBI" id="CHEBI:16567"/>
        <dbReference type="ChEBI" id="CHEBI:18277"/>
        <dbReference type="ChEBI" id="CHEBI:33019"/>
        <dbReference type="ChEBI" id="CHEBI:58017"/>
        <dbReference type="EC" id="2.4.2.18"/>
    </reaction>
</comment>
<comment type="similarity">
    <text evidence="8">In the C-terminal section; belongs to the anthranilate phosphoribosyltransferase family.</text>
</comment>
<dbReference type="EC" id="2.4.2.18" evidence="9"/>
<feature type="binding site" evidence="9">
    <location>
        <position position="212"/>
    </location>
    <ligand>
        <name>Mg(2+)</name>
        <dbReference type="ChEBI" id="CHEBI:18420"/>
        <label>2</label>
    </ligand>
</feature>
<evidence type="ECO:0000256" key="1">
    <source>
        <dbReference type="ARBA" id="ARBA00004907"/>
    </source>
</evidence>
<feature type="binding site" evidence="9">
    <location>
        <begin position="70"/>
        <end position="71"/>
    </location>
    <ligand>
        <name>5-phospho-alpha-D-ribose 1-diphosphate</name>
        <dbReference type="ChEBI" id="CHEBI:58017"/>
    </ligand>
</feature>
<feature type="binding site" evidence="9">
    <location>
        <position position="153"/>
    </location>
    <ligand>
        <name>anthranilate</name>
        <dbReference type="ChEBI" id="CHEBI:16567"/>
        <label>2</label>
    </ligand>
</feature>
<reference evidence="12" key="1">
    <citation type="submission" date="2020-01" db="EMBL/GenBank/DDBJ databases">
        <authorList>
            <person name="Meier V. D."/>
            <person name="Meier V D."/>
        </authorList>
    </citation>
    <scope>NUCLEOTIDE SEQUENCE</scope>
    <source>
        <strain evidence="12">HLG_WM_MAG_02</strain>
    </source>
</reference>
<dbReference type="Gene3D" id="1.20.970.10">
    <property type="entry name" value="Transferase, Pyrimidine Nucleoside Phosphorylase, Chain C"/>
    <property type="match status" value="1"/>
</dbReference>
<dbReference type="Pfam" id="PF00591">
    <property type="entry name" value="Glycos_transf_3"/>
    <property type="match status" value="1"/>
</dbReference>
<comment type="pathway">
    <text evidence="1 9">Amino-acid biosynthesis; L-tryptophan biosynthesis; L-tryptophan from chorismate: step 2/5.</text>
</comment>
<feature type="binding site" evidence="9">
    <location>
        <position position="67"/>
    </location>
    <ligand>
        <name>5-phospho-alpha-D-ribose 1-diphosphate</name>
        <dbReference type="ChEBI" id="CHEBI:58017"/>
    </ligand>
</feature>
<feature type="binding site" evidence="9">
    <location>
        <position position="107"/>
    </location>
    <ligand>
        <name>5-phospho-alpha-D-ribose 1-diphosphate</name>
        <dbReference type="ChEBI" id="CHEBI:58017"/>
    </ligand>
</feature>
<evidence type="ECO:0000256" key="2">
    <source>
        <dbReference type="ARBA" id="ARBA00022605"/>
    </source>
</evidence>
<evidence type="ECO:0000259" key="11">
    <source>
        <dbReference type="Pfam" id="PF02885"/>
    </source>
</evidence>
<dbReference type="InterPro" id="IPR035902">
    <property type="entry name" value="Nuc_phospho_transferase"/>
</dbReference>
<dbReference type="GO" id="GO:0005829">
    <property type="term" value="C:cytosol"/>
    <property type="evidence" value="ECO:0007669"/>
    <property type="project" value="TreeGrafter"/>
</dbReference>
<evidence type="ECO:0000256" key="8">
    <source>
        <dbReference type="ARBA" id="ARBA00061188"/>
    </source>
</evidence>
<comment type="cofactor">
    <cofactor evidence="9">
        <name>Mg(2+)</name>
        <dbReference type="ChEBI" id="CHEBI:18420"/>
    </cofactor>
    <text evidence="9">Binds 2 magnesium ions per monomer.</text>
</comment>
<dbReference type="InterPro" id="IPR000312">
    <property type="entry name" value="Glycosyl_Trfase_fam3"/>
</dbReference>
<gene>
    <name evidence="9" type="primary">trpD</name>
    <name evidence="12" type="ORF">HELGO_WM10774</name>
</gene>
<dbReference type="Pfam" id="PF02885">
    <property type="entry name" value="Glycos_trans_3N"/>
    <property type="match status" value="1"/>
</dbReference>
<evidence type="ECO:0000256" key="7">
    <source>
        <dbReference type="ARBA" id="ARBA00052328"/>
    </source>
</evidence>
<comment type="subunit">
    <text evidence="9">Homodimer.</text>
</comment>
<feature type="binding site" evidence="9">
    <location>
        <begin position="95"/>
        <end position="103"/>
    </location>
    <ligand>
        <name>5-phospho-alpha-D-ribose 1-diphosphate</name>
        <dbReference type="ChEBI" id="CHEBI:58017"/>
    </ligand>
</feature>
<dbReference type="HAMAP" id="MF_00211">
    <property type="entry name" value="TrpD"/>
    <property type="match status" value="1"/>
</dbReference>
<comment type="similarity">
    <text evidence="9">Belongs to the anthranilate phosphoribosyltransferase family.</text>
</comment>
<evidence type="ECO:0000256" key="3">
    <source>
        <dbReference type="ARBA" id="ARBA00022676"/>
    </source>
</evidence>
<organism evidence="12">
    <name type="scientific">uncultured Sulfurovum sp</name>
    <dbReference type="NCBI Taxonomy" id="269237"/>
    <lineage>
        <taxon>Bacteria</taxon>
        <taxon>Pseudomonadati</taxon>
        <taxon>Campylobacterota</taxon>
        <taxon>Epsilonproteobacteria</taxon>
        <taxon>Campylobacterales</taxon>
        <taxon>Sulfurovaceae</taxon>
        <taxon>Sulfurovum</taxon>
        <taxon>environmental samples</taxon>
    </lineage>
</organism>
<feature type="binding site" evidence="9">
    <location>
        <begin position="77"/>
        <end position="80"/>
    </location>
    <ligand>
        <name>5-phospho-alpha-D-ribose 1-diphosphate</name>
        <dbReference type="ChEBI" id="CHEBI:58017"/>
    </ligand>
</feature>
<sequence length="325" mass="35661">MNNTREKFEKLFNNELSIQEARAFLVELYEKGETAQEIAIAASVMREHSIKLPMSDELREKAIDVVGTGGDKSGSFNISTTVALLLAAMGKTVAKHGNRSITSNSGSADLLEALNINLNLTPQQQVEMLEKTGFCFIFAVNHHPAMKHIMPIRHSIEHRTIFNLLGPLTNPAGAKKYLLGVFHPDYIERMANALLELDITRAFVVSSNDGMDEIGLATTTPFAYVESGKISMGLVKPMDFGFRMAGKGEIMGGTAEHNAMITREIFAGIEKDAKLDIVLLNTAFALFVDGSVRDMKEALSMVRECISSGQATKHLEYISKVSNSF</sequence>
<feature type="binding site" evidence="9">
    <location>
        <position position="75"/>
    </location>
    <ligand>
        <name>5-phospho-alpha-D-ribose 1-diphosphate</name>
        <dbReference type="ChEBI" id="CHEBI:58017"/>
    </ligand>
</feature>
<evidence type="ECO:0000259" key="10">
    <source>
        <dbReference type="Pfam" id="PF00591"/>
    </source>
</evidence>
<dbReference type="GO" id="GO:0000162">
    <property type="term" value="P:L-tryptophan biosynthetic process"/>
    <property type="evidence" value="ECO:0007669"/>
    <property type="project" value="UniProtKB-UniRule"/>
</dbReference>
<keyword evidence="5 9" id="KW-0822">Tryptophan biosynthesis</keyword>
<accession>A0A6S6S690</accession>
<comment type="caution">
    <text evidence="9">Lacks conserved residue(s) required for the propagation of feature annotation.</text>
</comment>
<dbReference type="Gene3D" id="3.40.1030.10">
    <property type="entry name" value="Nucleoside phosphorylase/phosphoribosyltransferase catalytic domain"/>
    <property type="match status" value="1"/>
</dbReference>
<keyword evidence="9" id="KW-0479">Metal-binding</keyword>
<keyword evidence="2 9" id="KW-0028">Amino-acid biosynthesis</keyword>
<dbReference type="GO" id="GO:0004048">
    <property type="term" value="F:anthranilate phosphoribosyltransferase activity"/>
    <property type="evidence" value="ECO:0007669"/>
    <property type="project" value="UniProtKB-UniRule"/>
</dbReference>
<keyword evidence="4 9" id="KW-0808">Transferase</keyword>
<feature type="binding site" evidence="9">
    <location>
        <position position="79"/>
    </location>
    <ligand>
        <name>Mg(2+)</name>
        <dbReference type="ChEBI" id="CHEBI:18420"/>
        <label>1</label>
    </ligand>
</feature>
<dbReference type="InterPro" id="IPR017459">
    <property type="entry name" value="Glycosyl_Trfase_fam3_N_dom"/>
</dbReference>
<dbReference type="EMBL" id="CACVAZ010000014">
    <property type="protein sequence ID" value="CAA6803871.1"/>
    <property type="molecule type" value="Genomic_DNA"/>
</dbReference>
<evidence type="ECO:0000256" key="5">
    <source>
        <dbReference type="ARBA" id="ARBA00022822"/>
    </source>
</evidence>
<proteinExistence type="inferred from homology"/>
<feature type="binding site" evidence="9">
    <location>
        <position position="98"/>
    </location>
    <ligand>
        <name>anthranilate</name>
        <dbReference type="ChEBI" id="CHEBI:16567"/>
        <label>1</label>
    </ligand>
</feature>
<dbReference type="PANTHER" id="PTHR43285:SF2">
    <property type="entry name" value="ANTHRANILATE PHOSPHORIBOSYLTRANSFERASE"/>
    <property type="match status" value="1"/>
</dbReference>
<feature type="binding site" evidence="9">
    <location>
        <position position="213"/>
    </location>
    <ligand>
        <name>Mg(2+)</name>
        <dbReference type="ChEBI" id="CHEBI:18420"/>
        <label>1</label>
    </ligand>
</feature>
<evidence type="ECO:0000313" key="12">
    <source>
        <dbReference type="EMBL" id="CAA6803871.1"/>
    </source>
</evidence>
<dbReference type="SUPFAM" id="SSF52418">
    <property type="entry name" value="Nucleoside phosphorylase/phosphoribosyltransferase catalytic domain"/>
    <property type="match status" value="1"/>
</dbReference>
<evidence type="ECO:0000256" key="4">
    <source>
        <dbReference type="ARBA" id="ARBA00022679"/>
    </source>
</evidence>
<dbReference type="FunFam" id="3.40.1030.10:FF:000002">
    <property type="entry name" value="Anthranilate phosphoribosyltransferase"/>
    <property type="match status" value="1"/>
</dbReference>